<comment type="caution">
    <text evidence="1">The sequence shown here is derived from an EMBL/GenBank/DDBJ whole genome shotgun (WGS) entry which is preliminary data.</text>
</comment>
<proteinExistence type="predicted"/>
<protein>
    <submittedName>
        <fullName evidence="1">Uncharacterized protein</fullName>
    </submittedName>
</protein>
<dbReference type="EMBL" id="CM037160">
    <property type="protein sequence ID" value="KAH7841102.1"/>
    <property type="molecule type" value="Genomic_DNA"/>
</dbReference>
<organism evidence="1 2">
    <name type="scientific">Vaccinium darrowii</name>
    <dbReference type="NCBI Taxonomy" id="229202"/>
    <lineage>
        <taxon>Eukaryota</taxon>
        <taxon>Viridiplantae</taxon>
        <taxon>Streptophyta</taxon>
        <taxon>Embryophyta</taxon>
        <taxon>Tracheophyta</taxon>
        <taxon>Spermatophyta</taxon>
        <taxon>Magnoliopsida</taxon>
        <taxon>eudicotyledons</taxon>
        <taxon>Gunneridae</taxon>
        <taxon>Pentapetalae</taxon>
        <taxon>asterids</taxon>
        <taxon>Ericales</taxon>
        <taxon>Ericaceae</taxon>
        <taxon>Vaccinioideae</taxon>
        <taxon>Vaccinieae</taxon>
        <taxon>Vaccinium</taxon>
    </lineage>
</organism>
<name>A0ACB7XKC3_9ERIC</name>
<evidence type="ECO:0000313" key="1">
    <source>
        <dbReference type="EMBL" id="KAH7841102.1"/>
    </source>
</evidence>
<evidence type="ECO:0000313" key="2">
    <source>
        <dbReference type="Proteomes" id="UP000828048"/>
    </source>
</evidence>
<dbReference type="Proteomes" id="UP000828048">
    <property type="component" value="Chromosome 10"/>
</dbReference>
<sequence>MLELDAMGEKLGYAPPVAFYFKKPRCTLDNGLVPLISDNDAYGMTQGLDKDRIAVVFVEHRGGVKLIESQVDIDEVDIEVDNDQVDTEVDNDEVDIEVDNDQVDNDEVDYSDSLSDSVYYSDHSYQEGDDDHLYETFVDDESEFVGFPNTNETQLEGEEYDDQGMLSDEDIKYDSDYSLGSTSDEETEGKRRLLLRLSNLRQRPVKLVKNDKRRIRARCEKPCQWEVYTVKVLGDSSYQVRTYSAKHSCIKTYTNKNVTSHTIARRYMEDLRTNPWMPIQSFKDRVMKEMKVDVSRTQLYRAKRKATQLLYGSNVEQYGRLWDYCEELKRSNPGSTMAMDAPIDDETGQPRFSRLIQCSVGDVVNMATIKRTCTDTAPTTMEIEDAHDGDVEGGGSGMGGRTVVQPKGGRTGVLTRGERSGV</sequence>
<reference evidence="1 2" key="1">
    <citation type="journal article" date="2021" name="Hortic Res">
        <title>High-quality reference genome and annotation aids understanding of berry development for evergreen blueberry (Vaccinium darrowii).</title>
        <authorList>
            <person name="Yu J."/>
            <person name="Hulse-Kemp A.M."/>
            <person name="Babiker E."/>
            <person name="Staton M."/>
        </authorList>
    </citation>
    <scope>NUCLEOTIDE SEQUENCE [LARGE SCALE GENOMIC DNA]</scope>
    <source>
        <strain evidence="2">cv. NJ 8807/NJ 8810</strain>
        <tissue evidence="1">Young leaf</tissue>
    </source>
</reference>
<gene>
    <name evidence="1" type="ORF">Vadar_025611</name>
</gene>
<keyword evidence="2" id="KW-1185">Reference proteome</keyword>
<accession>A0ACB7XKC3</accession>